<dbReference type="PANTHER" id="PTHR28366">
    <property type="entry name" value="CHROMOSOME 1 OPEN READING FRAME 131"/>
    <property type="match status" value="1"/>
</dbReference>
<dbReference type="GO" id="GO:0005739">
    <property type="term" value="C:mitochondrion"/>
    <property type="evidence" value="ECO:0007669"/>
    <property type="project" value="InterPro"/>
</dbReference>
<reference evidence="1" key="1">
    <citation type="submission" date="2020-05" db="UniProtKB">
        <authorList>
            <consortium name="EnsemblMetazoa"/>
        </authorList>
    </citation>
    <scope>IDENTIFICATION</scope>
    <source>
        <strain evidence="1">TTRI</strain>
    </source>
</reference>
<organism evidence="1 2">
    <name type="scientific">Glossina austeni</name>
    <name type="common">Savannah tsetse fly</name>
    <dbReference type="NCBI Taxonomy" id="7395"/>
    <lineage>
        <taxon>Eukaryota</taxon>
        <taxon>Metazoa</taxon>
        <taxon>Ecdysozoa</taxon>
        <taxon>Arthropoda</taxon>
        <taxon>Hexapoda</taxon>
        <taxon>Insecta</taxon>
        <taxon>Pterygota</taxon>
        <taxon>Neoptera</taxon>
        <taxon>Endopterygota</taxon>
        <taxon>Diptera</taxon>
        <taxon>Brachycera</taxon>
        <taxon>Muscomorpha</taxon>
        <taxon>Hippoboscoidea</taxon>
        <taxon>Glossinidae</taxon>
        <taxon>Glossina</taxon>
    </lineage>
</organism>
<keyword evidence="2" id="KW-1185">Reference proteome</keyword>
<dbReference type="Pfam" id="PF15880">
    <property type="entry name" value="NDUFV3"/>
    <property type="match status" value="1"/>
</dbReference>
<dbReference type="InterPro" id="IPR027973">
    <property type="entry name" value="FSAF1-like"/>
</dbReference>
<dbReference type="AlphaFoldDB" id="A0A1A9VNF2"/>
<proteinExistence type="predicted"/>
<evidence type="ECO:0000313" key="1">
    <source>
        <dbReference type="EnsemblMetazoa" id="GAUT042561-PA"/>
    </source>
</evidence>
<dbReference type="PANTHER" id="PTHR28366:SF1">
    <property type="entry name" value="CHROMOSOME 1 OPEN READING FRAME 131"/>
    <property type="match status" value="1"/>
</dbReference>
<accession>A0A1A9VNF2</accession>
<dbReference type="Proteomes" id="UP000078200">
    <property type="component" value="Unassembled WGS sequence"/>
</dbReference>
<dbReference type="GO" id="GO:0046933">
    <property type="term" value="F:proton-transporting ATP synthase activity, rotational mechanism"/>
    <property type="evidence" value="ECO:0007669"/>
    <property type="project" value="InterPro"/>
</dbReference>
<protein>
    <submittedName>
        <fullName evidence="1">Uncharacterized protein</fullName>
    </submittedName>
</protein>
<dbReference type="InterPro" id="IPR052852">
    <property type="entry name" value="SSU_Processome_Comp"/>
</dbReference>
<sequence>MNVDTNIKPVLTKAALVLPKKRQEFEALIFEEPKRKSQEIVRNQVSNDEEKRKNEFDIKRARHEVLKFAMNNQRVEKNRKKMMIYHLIDLGAKSPKKPYKNYKELLAERSRLKQIREERRKFHQLGKNQTGLASVKCRNKSKIEKQQKRRLPVTSIDERYGSVGLQIMLTKPRVCCRTAMRFYTQIIESASPGLSNVKGLSNNCVKPASSPVGPGAAHNAEYKVPEYFCFNRFSYAEAEVEMAKYRCPQPSSLKK</sequence>
<dbReference type="STRING" id="7395.A0A1A9VNF2"/>
<dbReference type="InterPro" id="IPR026193">
    <property type="entry name" value="NDUFV3"/>
</dbReference>
<dbReference type="Pfam" id="PF15375">
    <property type="entry name" value="FSAF1"/>
    <property type="match status" value="1"/>
</dbReference>
<dbReference type="VEuPathDB" id="VectorBase:GAUT042561"/>
<name>A0A1A9VNF2_GLOAU</name>
<evidence type="ECO:0000313" key="2">
    <source>
        <dbReference type="Proteomes" id="UP000078200"/>
    </source>
</evidence>
<dbReference type="GO" id="GO:0045271">
    <property type="term" value="C:respiratory chain complex I"/>
    <property type="evidence" value="ECO:0007669"/>
    <property type="project" value="InterPro"/>
</dbReference>
<dbReference type="EnsemblMetazoa" id="GAUT042561-RA">
    <property type="protein sequence ID" value="GAUT042561-PA"/>
    <property type="gene ID" value="GAUT042561"/>
</dbReference>